<dbReference type="OrthoDB" id="7451790at2759"/>
<accession>A0A4Y2B0P8</accession>
<comment type="caution">
    <text evidence="2">The sequence shown here is derived from an EMBL/GenBank/DDBJ whole genome shotgun (WGS) entry which is preliminary data.</text>
</comment>
<evidence type="ECO:0000313" key="2">
    <source>
        <dbReference type="EMBL" id="GBL85922.1"/>
    </source>
</evidence>
<protein>
    <submittedName>
        <fullName evidence="2">Uncharacterized protein</fullName>
    </submittedName>
</protein>
<feature type="region of interest" description="Disordered" evidence="1">
    <location>
        <begin position="60"/>
        <end position="108"/>
    </location>
</feature>
<sequence>MDSFPVPSAAVPPSVDDPPMKGSNASPDTWSVGSGSSGKLFSSLFSSMKISPILKRKPAFMSQASQVSDSSASNKDSLTNQNDDSKATTSGSTLRRNSSDVTIISNPSQSSIAVIPDPELNLNTIVEKDSQSSLSPPISQDSIYYKAHTTSESEEHAEVSEIGNFQFDTILCYCFD</sequence>
<dbReference type="Proteomes" id="UP000499080">
    <property type="component" value="Unassembled WGS sequence"/>
</dbReference>
<organism evidence="2 3">
    <name type="scientific">Araneus ventricosus</name>
    <name type="common">Orbweaver spider</name>
    <name type="synonym">Epeira ventricosa</name>
    <dbReference type="NCBI Taxonomy" id="182803"/>
    <lineage>
        <taxon>Eukaryota</taxon>
        <taxon>Metazoa</taxon>
        <taxon>Ecdysozoa</taxon>
        <taxon>Arthropoda</taxon>
        <taxon>Chelicerata</taxon>
        <taxon>Arachnida</taxon>
        <taxon>Araneae</taxon>
        <taxon>Araneomorphae</taxon>
        <taxon>Entelegynae</taxon>
        <taxon>Araneoidea</taxon>
        <taxon>Araneidae</taxon>
        <taxon>Araneus</taxon>
    </lineage>
</organism>
<feature type="compositionally biased region" description="Low complexity" evidence="1">
    <location>
        <begin position="1"/>
        <end position="14"/>
    </location>
</feature>
<feature type="compositionally biased region" description="Low complexity" evidence="1">
    <location>
        <begin position="62"/>
        <end position="77"/>
    </location>
</feature>
<gene>
    <name evidence="2" type="ORF">AVEN_249950_1</name>
</gene>
<evidence type="ECO:0000313" key="3">
    <source>
        <dbReference type="Proteomes" id="UP000499080"/>
    </source>
</evidence>
<keyword evidence="3" id="KW-1185">Reference proteome</keyword>
<proteinExistence type="predicted"/>
<dbReference type="EMBL" id="BGPR01082132">
    <property type="protein sequence ID" value="GBL85922.1"/>
    <property type="molecule type" value="Genomic_DNA"/>
</dbReference>
<name>A0A4Y2B0P8_ARAVE</name>
<feature type="compositionally biased region" description="Polar residues" evidence="1">
    <location>
        <begin position="78"/>
        <end position="108"/>
    </location>
</feature>
<evidence type="ECO:0000256" key="1">
    <source>
        <dbReference type="SAM" id="MobiDB-lite"/>
    </source>
</evidence>
<feature type="region of interest" description="Disordered" evidence="1">
    <location>
        <begin position="1"/>
        <end position="36"/>
    </location>
</feature>
<reference evidence="2 3" key="1">
    <citation type="journal article" date="2019" name="Sci. Rep.">
        <title>Orb-weaving spider Araneus ventricosus genome elucidates the spidroin gene catalogue.</title>
        <authorList>
            <person name="Kono N."/>
            <person name="Nakamura H."/>
            <person name="Ohtoshi R."/>
            <person name="Moran D.A.P."/>
            <person name="Shinohara A."/>
            <person name="Yoshida Y."/>
            <person name="Fujiwara M."/>
            <person name="Mori M."/>
            <person name="Tomita M."/>
            <person name="Arakawa K."/>
        </authorList>
    </citation>
    <scope>NUCLEOTIDE SEQUENCE [LARGE SCALE GENOMIC DNA]</scope>
</reference>
<dbReference type="AlphaFoldDB" id="A0A4Y2B0P8"/>